<sequence length="430" mass="47201">STFLKTSLLKEVVLILFLSPNYRGATTTEFFDACSPASPLSVQGLMSLSTKAIRLGSSDVLMFTFPTVVRFSRGSRKASSNGSSVHLVLYHCVSPPPCSRSDRKISLAINLHQKSHPIPPQSLLILSISDALDLCFLNTGVRGIPHLTRSIDPIPRRSESLYSQLSFSIFAAAELTRKSDDRVSFGEAYPRVTCTLLPLILHITPYLRCEPPLDSSSTSSTLGSRRISSDFEFCSVRRIPSQSNHEMSFINFYLGLENSTCLTGPHFLLLWGGLVSLINLLKIFGGFTRIFTETDLQSMLHFSCAKSLCLVHLSVGSPCSFSSSLASFSSEKRTILPSTSSLRNVSPPNTKWSDSFEAEDATDVISMIFRSADWILASRYKVTKSHVSSAAVILASTHLSPASSSLSFYLRGFSTFSLYALVFVIARVRS</sequence>
<feature type="signal peptide" evidence="1">
    <location>
        <begin position="1"/>
        <end position="24"/>
    </location>
</feature>
<evidence type="ECO:0000256" key="1">
    <source>
        <dbReference type="SAM" id="SignalP"/>
    </source>
</evidence>
<reference evidence="2 3" key="1">
    <citation type="submission" date="2021-05" db="EMBL/GenBank/DDBJ databases">
        <title>Genome Assembly of Synthetic Allotetraploid Brassica napus Reveals Homoeologous Exchanges between Subgenomes.</title>
        <authorList>
            <person name="Davis J.T."/>
        </authorList>
    </citation>
    <scope>NUCLEOTIDE SEQUENCE [LARGE SCALE GENOMIC DNA]</scope>
    <source>
        <strain evidence="3">cv. Da-Ae</strain>
        <tissue evidence="2">Seedling</tissue>
    </source>
</reference>
<evidence type="ECO:0000313" key="3">
    <source>
        <dbReference type="Proteomes" id="UP000824890"/>
    </source>
</evidence>
<proteinExistence type="predicted"/>
<protein>
    <submittedName>
        <fullName evidence="2">Uncharacterized protein</fullName>
    </submittedName>
</protein>
<evidence type="ECO:0000313" key="2">
    <source>
        <dbReference type="EMBL" id="KAH0897497.1"/>
    </source>
</evidence>
<feature type="chain" id="PRO_5047087794" evidence="1">
    <location>
        <begin position="25"/>
        <end position="430"/>
    </location>
</feature>
<comment type="caution">
    <text evidence="2">The sequence shown here is derived from an EMBL/GenBank/DDBJ whole genome shotgun (WGS) entry which is preliminary data.</text>
</comment>
<dbReference type="EMBL" id="JAGKQM010000012">
    <property type="protein sequence ID" value="KAH0897497.1"/>
    <property type="molecule type" value="Genomic_DNA"/>
</dbReference>
<keyword evidence="1" id="KW-0732">Signal</keyword>
<dbReference type="Proteomes" id="UP000824890">
    <property type="component" value="Unassembled WGS sequence"/>
</dbReference>
<name>A0ABQ8AY87_BRANA</name>
<feature type="non-terminal residue" evidence="2">
    <location>
        <position position="1"/>
    </location>
</feature>
<keyword evidence="3" id="KW-1185">Reference proteome</keyword>
<organism evidence="2 3">
    <name type="scientific">Brassica napus</name>
    <name type="common">Rape</name>
    <dbReference type="NCBI Taxonomy" id="3708"/>
    <lineage>
        <taxon>Eukaryota</taxon>
        <taxon>Viridiplantae</taxon>
        <taxon>Streptophyta</taxon>
        <taxon>Embryophyta</taxon>
        <taxon>Tracheophyta</taxon>
        <taxon>Spermatophyta</taxon>
        <taxon>Magnoliopsida</taxon>
        <taxon>eudicotyledons</taxon>
        <taxon>Gunneridae</taxon>
        <taxon>Pentapetalae</taxon>
        <taxon>rosids</taxon>
        <taxon>malvids</taxon>
        <taxon>Brassicales</taxon>
        <taxon>Brassicaceae</taxon>
        <taxon>Brassiceae</taxon>
        <taxon>Brassica</taxon>
    </lineage>
</organism>
<gene>
    <name evidence="2" type="ORF">HID58_047065</name>
</gene>
<accession>A0ABQ8AY87</accession>